<feature type="transmembrane region" description="Helical" evidence="1">
    <location>
        <begin position="9"/>
        <end position="26"/>
    </location>
</feature>
<feature type="transmembrane region" description="Helical" evidence="1">
    <location>
        <begin position="32"/>
        <end position="55"/>
    </location>
</feature>
<evidence type="ECO:0000256" key="1">
    <source>
        <dbReference type="SAM" id="Phobius"/>
    </source>
</evidence>
<name>A0A8J8B565_9EURY</name>
<evidence type="ECO:0000313" key="2">
    <source>
        <dbReference type="EMBL" id="MBR1369431.1"/>
    </source>
</evidence>
<keyword evidence="3" id="KW-1185">Reference proteome</keyword>
<dbReference type="EMBL" id="JWHL01000012">
    <property type="protein sequence ID" value="MBR1369431.1"/>
    <property type="molecule type" value="Genomic_DNA"/>
</dbReference>
<comment type="caution">
    <text evidence="2">The sequence shown here is derived from an EMBL/GenBank/DDBJ whole genome shotgun (WGS) entry which is preliminary data.</text>
</comment>
<protein>
    <submittedName>
        <fullName evidence="2">Uncharacterized protein</fullName>
    </submittedName>
</protein>
<reference evidence="2" key="1">
    <citation type="submission" date="2014-12" db="EMBL/GenBank/DDBJ databases">
        <authorList>
            <person name="Huang H.-H."/>
            <person name="Chen S.-C."/>
            <person name="Lai M.-C."/>
        </authorList>
    </citation>
    <scope>NUCLEOTIDE SEQUENCE</scope>
    <source>
        <strain evidence="2">K1F9705b</strain>
    </source>
</reference>
<dbReference type="RefSeq" id="WP_211531135.1">
    <property type="nucleotide sequence ID" value="NZ_JWHL01000012.1"/>
</dbReference>
<proteinExistence type="predicted"/>
<sequence>MEIPVLRTWVIFYLISFVVLLFALFLTSQGVLLWVSLFLVLVLIGVNFFTIFIEINRRKQRHNRLKNIAQVDDPEYNLNQKKLW</sequence>
<dbReference type="Proteomes" id="UP000730161">
    <property type="component" value="Unassembled WGS sequence"/>
</dbReference>
<keyword evidence="1" id="KW-0472">Membrane</keyword>
<dbReference type="AlphaFoldDB" id="A0A8J8B565"/>
<keyword evidence="1" id="KW-1133">Transmembrane helix</keyword>
<evidence type="ECO:0000313" key="3">
    <source>
        <dbReference type="Proteomes" id="UP000730161"/>
    </source>
</evidence>
<accession>A0A8J8B565</accession>
<gene>
    <name evidence="2" type="ORF">RJ53_07965</name>
</gene>
<organism evidence="2 3">
    <name type="scientific">Methanocalculus chunghsingensis</name>
    <dbReference type="NCBI Taxonomy" id="156457"/>
    <lineage>
        <taxon>Archaea</taxon>
        <taxon>Methanobacteriati</taxon>
        <taxon>Methanobacteriota</taxon>
        <taxon>Stenosarchaea group</taxon>
        <taxon>Methanomicrobia</taxon>
        <taxon>Methanomicrobiales</taxon>
        <taxon>Methanocalculaceae</taxon>
        <taxon>Methanocalculus</taxon>
    </lineage>
</organism>
<dbReference type="OrthoDB" id="106048at2157"/>
<keyword evidence="1" id="KW-0812">Transmembrane</keyword>